<organism evidence="1 2">
    <name type="scientific">Boeremia exigua</name>
    <dbReference type="NCBI Taxonomy" id="749465"/>
    <lineage>
        <taxon>Eukaryota</taxon>
        <taxon>Fungi</taxon>
        <taxon>Dikarya</taxon>
        <taxon>Ascomycota</taxon>
        <taxon>Pezizomycotina</taxon>
        <taxon>Dothideomycetes</taxon>
        <taxon>Pleosporomycetidae</taxon>
        <taxon>Pleosporales</taxon>
        <taxon>Pleosporineae</taxon>
        <taxon>Didymellaceae</taxon>
        <taxon>Boeremia</taxon>
    </lineage>
</organism>
<sequence>MKLQVLVVCLLTPSYALFNWPSKDTEQNTPQAESLKDVDANIDEGHNDYENFLDIVTGFVKKAKEEKKRHLQSLASEQSKNQALNSDVEVLKSKLEVSDSELKASTSNSALLKLDLEPERHKAATYQNETIALAEDKRIYENNLRIYEADNKEMLTDLQWMSKTEQEKTKRLEKYKSS</sequence>
<dbReference type="Proteomes" id="UP001153331">
    <property type="component" value="Unassembled WGS sequence"/>
</dbReference>
<gene>
    <name evidence="1" type="ORF">OPT61_g7101</name>
</gene>
<evidence type="ECO:0000313" key="2">
    <source>
        <dbReference type="Proteomes" id="UP001153331"/>
    </source>
</evidence>
<dbReference type="EMBL" id="JAPHNI010000555">
    <property type="protein sequence ID" value="KAJ8109917.1"/>
    <property type="molecule type" value="Genomic_DNA"/>
</dbReference>
<protein>
    <submittedName>
        <fullName evidence="1">Uncharacterized protein</fullName>
    </submittedName>
</protein>
<reference evidence="1" key="1">
    <citation type="submission" date="2022-11" db="EMBL/GenBank/DDBJ databases">
        <title>Genome Sequence of Boeremia exigua.</title>
        <authorList>
            <person name="Buettner E."/>
        </authorList>
    </citation>
    <scope>NUCLEOTIDE SEQUENCE</scope>
    <source>
        <strain evidence="1">CU02</strain>
    </source>
</reference>
<comment type="caution">
    <text evidence="1">The sequence shown here is derived from an EMBL/GenBank/DDBJ whole genome shotgun (WGS) entry which is preliminary data.</text>
</comment>
<keyword evidence="2" id="KW-1185">Reference proteome</keyword>
<name>A0ACC2I3J4_9PLEO</name>
<evidence type="ECO:0000313" key="1">
    <source>
        <dbReference type="EMBL" id="KAJ8109917.1"/>
    </source>
</evidence>
<accession>A0ACC2I3J4</accession>
<proteinExistence type="predicted"/>